<feature type="domain" description="EGF-like" evidence="10">
    <location>
        <begin position="108"/>
        <end position="119"/>
    </location>
</feature>
<comment type="subcellular location">
    <subcellularLocation>
        <location evidence="2">Endomembrane system</location>
    </subcellularLocation>
    <subcellularLocation>
        <location evidence="1">Membrane</location>
        <topology evidence="1">Single-pass membrane protein</topology>
    </subcellularLocation>
</comment>
<organism evidence="11">
    <name type="scientific">Alectorobius mimon</name>
    <dbReference type="NCBI Taxonomy" id="360319"/>
    <lineage>
        <taxon>Eukaryota</taxon>
        <taxon>Metazoa</taxon>
        <taxon>Ecdysozoa</taxon>
        <taxon>Arthropoda</taxon>
        <taxon>Chelicerata</taxon>
        <taxon>Arachnida</taxon>
        <taxon>Acari</taxon>
        <taxon>Parasitiformes</taxon>
        <taxon>Ixodida</taxon>
        <taxon>Ixodoidea</taxon>
        <taxon>Argasidae</taxon>
        <taxon>Ornithodorinae</taxon>
        <taxon>Alectorobius</taxon>
    </lineage>
</organism>
<dbReference type="InterPro" id="IPR002172">
    <property type="entry name" value="LDrepeatLR_classA_rpt"/>
</dbReference>
<evidence type="ECO:0000313" key="11">
    <source>
        <dbReference type="EMBL" id="JAR86709.1"/>
    </source>
</evidence>
<feature type="transmembrane region" description="Helical" evidence="9">
    <location>
        <begin position="139"/>
        <end position="161"/>
    </location>
</feature>
<dbReference type="InterPro" id="IPR036055">
    <property type="entry name" value="LDL_receptor-like_sf"/>
</dbReference>
<evidence type="ECO:0000256" key="5">
    <source>
        <dbReference type="ARBA" id="ARBA00022989"/>
    </source>
</evidence>
<dbReference type="PROSITE" id="PS50068">
    <property type="entry name" value="LDLRA_2"/>
    <property type="match status" value="2"/>
</dbReference>
<protein>
    <submittedName>
        <fullName evidence="11">Mam and ldl receptor class a domain containing protein c10orf112 like</fullName>
    </submittedName>
</protein>
<dbReference type="AlphaFoldDB" id="A0A147B7G9"/>
<dbReference type="SMART" id="SM00192">
    <property type="entry name" value="LDLa"/>
    <property type="match status" value="2"/>
</dbReference>
<comment type="caution">
    <text evidence="8">Lacks conserved residue(s) required for the propagation of feature annotation.</text>
</comment>
<reference evidence="11" key="1">
    <citation type="submission" date="2016-03" db="EMBL/GenBank/DDBJ databases">
        <title>Gut transcriptome analysis on engorged females of Ornithodoros mimon (Acari: Argasidae) and phylogenetic inferences of soft ticks.</title>
        <authorList>
            <person name="Landulfo G.A."/>
            <person name="Giovanni D."/>
            <person name="Carvalho E."/>
            <person name="Junqueira-de-Azevedo I."/>
            <person name="Patane J."/>
            <person name="Mendoca R."/>
            <person name="Barros-Battesti D."/>
        </authorList>
    </citation>
    <scope>NUCLEOTIDE SEQUENCE</scope>
    <source>
        <strain evidence="11">Females</strain>
        <tissue evidence="11">Gut</tissue>
    </source>
</reference>
<evidence type="ECO:0000256" key="4">
    <source>
        <dbReference type="ARBA" id="ARBA00022737"/>
    </source>
</evidence>
<dbReference type="PROSITE" id="PS00022">
    <property type="entry name" value="EGF_1"/>
    <property type="match status" value="1"/>
</dbReference>
<feature type="non-terminal residue" evidence="11">
    <location>
        <position position="1"/>
    </location>
</feature>
<dbReference type="InterPro" id="IPR000742">
    <property type="entry name" value="EGF"/>
</dbReference>
<evidence type="ECO:0000256" key="7">
    <source>
        <dbReference type="ARBA" id="ARBA00023157"/>
    </source>
</evidence>
<evidence type="ECO:0000256" key="6">
    <source>
        <dbReference type="ARBA" id="ARBA00023136"/>
    </source>
</evidence>
<feature type="disulfide bond" evidence="8">
    <location>
        <begin position="68"/>
        <end position="83"/>
    </location>
</feature>
<evidence type="ECO:0000256" key="1">
    <source>
        <dbReference type="ARBA" id="ARBA00004167"/>
    </source>
</evidence>
<keyword evidence="7 8" id="KW-1015">Disulfide bond</keyword>
<keyword evidence="6 9" id="KW-0472">Membrane</keyword>
<keyword evidence="11" id="KW-0675">Receptor</keyword>
<dbReference type="Pfam" id="PF00057">
    <property type="entry name" value="Ldl_recept_a"/>
    <property type="match status" value="2"/>
</dbReference>
<evidence type="ECO:0000259" key="10">
    <source>
        <dbReference type="PROSITE" id="PS00022"/>
    </source>
</evidence>
<dbReference type="EMBL" id="GEIB01001600">
    <property type="protein sequence ID" value="JAR86709.1"/>
    <property type="molecule type" value="Transcribed_RNA"/>
</dbReference>
<dbReference type="PANTHER" id="PTHR24270">
    <property type="entry name" value="LOW-DENSITY LIPOPROTEIN RECEPTOR-RELATED"/>
    <property type="match status" value="1"/>
</dbReference>
<evidence type="ECO:0000256" key="2">
    <source>
        <dbReference type="ARBA" id="ARBA00004308"/>
    </source>
</evidence>
<dbReference type="PRINTS" id="PR00261">
    <property type="entry name" value="LDLRECEPTOR"/>
</dbReference>
<evidence type="ECO:0000256" key="9">
    <source>
        <dbReference type="SAM" id="Phobius"/>
    </source>
</evidence>
<proteinExistence type="predicted"/>
<keyword evidence="3 9" id="KW-0812">Transmembrane</keyword>
<accession>A0A147B7G9</accession>
<keyword evidence="5 9" id="KW-1133">Transmembrane helix</keyword>
<evidence type="ECO:0000256" key="3">
    <source>
        <dbReference type="ARBA" id="ARBA00022692"/>
    </source>
</evidence>
<name>A0A147B7G9_9ACAR</name>
<dbReference type="SUPFAM" id="SSF57424">
    <property type="entry name" value="LDL receptor-like module"/>
    <property type="match status" value="2"/>
</dbReference>
<keyword evidence="4" id="KW-0677">Repeat</keyword>
<dbReference type="Gene3D" id="4.10.400.10">
    <property type="entry name" value="Low-density Lipoprotein Receptor"/>
    <property type="match status" value="2"/>
</dbReference>
<dbReference type="GO" id="GO:0016192">
    <property type="term" value="P:vesicle-mediated transport"/>
    <property type="evidence" value="ECO:0007669"/>
    <property type="project" value="UniProtKB-ARBA"/>
</dbReference>
<dbReference type="InterPro" id="IPR050685">
    <property type="entry name" value="LDLR"/>
</dbReference>
<sequence>ATPTPKVCGEGLFSCDDRCIPLQLFCDGVTDCFDGADEKCEDWEQCPPGSVHCKGSPGAPCLPSSKVCDGVKDCGDGSDESLCGECPSYFCQNFGICTIPTPGGLPSCSCREQTDGYRCAGTRSQHLRVVIKTSSSSSVAAGVSVTIIMIVLLAAGAWYFVRRRRMSSGSGGPGGVANPACDVPLDEIAESALDEAPRENGLVNPNYQS</sequence>
<dbReference type="CDD" id="cd00112">
    <property type="entry name" value="LDLa"/>
    <property type="match status" value="2"/>
</dbReference>
<evidence type="ECO:0000256" key="8">
    <source>
        <dbReference type="PROSITE-ProRule" id="PRU00124"/>
    </source>
</evidence>
<dbReference type="GO" id="GO:0012505">
    <property type="term" value="C:endomembrane system"/>
    <property type="evidence" value="ECO:0007669"/>
    <property type="project" value="UniProtKB-SubCell"/>
</dbReference>
<dbReference type="InterPro" id="IPR023415">
    <property type="entry name" value="LDLR_class-A_CS"/>
</dbReference>
<dbReference type="GO" id="GO:0005886">
    <property type="term" value="C:plasma membrane"/>
    <property type="evidence" value="ECO:0007669"/>
    <property type="project" value="TreeGrafter"/>
</dbReference>
<dbReference type="PROSITE" id="PS01209">
    <property type="entry name" value="LDLRA_1"/>
    <property type="match status" value="2"/>
</dbReference>